<gene>
    <name evidence="13" type="primary">LOC110990006</name>
</gene>
<dbReference type="OrthoDB" id="5957871at2759"/>
<evidence type="ECO:0000313" key="12">
    <source>
        <dbReference type="Proteomes" id="UP000694845"/>
    </source>
</evidence>
<feature type="transmembrane region" description="Helical" evidence="10">
    <location>
        <begin position="47"/>
        <end position="73"/>
    </location>
</feature>
<evidence type="ECO:0000256" key="1">
    <source>
        <dbReference type="ARBA" id="ARBA00004651"/>
    </source>
</evidence>
<feature type="transmembrane region" description="Helical" evidence="10">
    <location>
        <begin position="127"/>
        <end position="145"/>
    </location>
</feature>
<evidence type="ECO:0000256" key="2">
    <source>
        <dbReference type="ARBA" id="ARBA00022475"/>
    </source>
</evidence>
<keyword evidence="12" id="KW-1185">Reference proteome</keyword>
<evidence type="ECO:0000256" key="3">
    <source>
        <dbReference type="ARBA" id="ARBA00022692"/>
    </source>
</evidence>
<dbReference type="OMA" id="GTKQVMM"/>
<proteinExistence type="inferred from homology"/>
<evidence type="ECO:0000256" key="5">
    <source>
        <dbReference type="ARBA" id="ARBA00023040"/>
    </source>
</evidence>
<keyword evidence="5 9" id="KW-0297">G-protein coupled receptor</keyword>
<evidence type="ECO:0000256" key="8">
    <source>
        <dbReference type="ARBA" id="ARBA00023224"/>
    </source>
</evidence>
<dbReference type="KEGG" id="aplc:110990006"/>
<dbReference type="AlphaFoldDB" id="A0A8B8A0D8"/>
<keyword evidence="8 9" id="KW-0807">Transducer</keyword>
<keyword evidence="4 10" id="KW-1133">Transmembrane helix</keyword>
<sequence length="421" mass="46430">MAMDVASISSNIGYGTIPSNTLEIKETDLGVNSTGGPSGMLLGTANLVVLGIVLCICMLLIVFGNTLVIVAVYRDRSLRRSVTNYFIVSLAFADLLIGGVVVPIAIIDMLNNGYWFLGQAVCDLWHALDILSCTASILNLCVISLDRFWAVTHPLSYPRRMTRKVALLFIVLVWCCSAFISFPCIAWWHAVEEPTPDNVCIFPSDAFYLVLSSCVSFYVPSIIMLFMYFRIYRAAAAQMRHIRSGTKLVSTGKNNPESNGTVSLRIHRGGAASYNNGTGNKRYSVATDSRTHANQIMGRRMLSRMNREHKAAKTLGIVVGVFVVCWLPFFVLNVTSPLCPTCISSPNIVMPLVTWLGYINSALNPAIYAFTNKSFKRAYKKILCRCGRRQRGHFLSRDGTTFMSIDSTYSMADMGPATPSP</sequence>
<dbReference type="SMART" id="SM01381">
    <property type="entry name" value="7TM_GPCR_Srsx"/>
    <property type="match status" value="1"/>
</dbReference>
<feature type="transmembrane region" description="Helical" evidence="10">
    <location>
        <begin position="352"/>
        <end position="371"/>
    </location>
</feature>
<dbReference type="GeneID" id="110990006"/>
<keyword evidence="3 9" id="KW-0812">Transmembrane</keyword>
<dbReference type="PANTHER" id="PTHR24248:SF185">
    <property type="entry name" value="DOPAMINE RECEPTOR 2"/>
    <property type="match status" value="1"/>
</dbReference>
<dbReference type="GO" id="GO:0043410">
    <property type="term" value="P:positive regulation of MAPK cascade"/>
    <property type="evidence" value="ECO:0007669"/>
    <property type="project" value="TreeGrafter"/>
</dbReference>
<keyword evidence="2" id="KW-1003">Cell membrane</keyword>
<dbReference type="Pfam" id="PF00001">
    <property type="entry name" value="7tm_1"/>
    <property type="match status" value="1"/>
</dbReference>
<comment type="similarity">
    <text evidence="9">Belongs to the G-protein coupled receptor 1 family.</text>
</comment>
<protein>
    <submittedName>
        <fullName evidence="13">Dopamine receptor 2-like</fullName>
    </submittedName>
</protein>
<evidence type="ECO:0000259" key="11">
    <source>
        <dbReference type="PROSITE" id="PS50262"/>
    </source>
</evidence>
<dbReference type="InterPro" id="IPR000276">
    <property type="entry name" value="GPCR_Rhodpsn"/>
</dbReference>
<organism evidence="12 13">
    <name type="scientific">Acanthaster planci</name>
    <name type="common">Crown-of-thorns starfish</name>
    <dbReference type="NCBI Taxonomy" id="133434"/>
    <lineage>
        <taxon>Eukaryota</taxon>
        <taxon>Metazoa</taxon>
        <taxon>Echinodermata</taxon>
        <taxon>Eleutherozoa</taxon>
        <taxon>Asterozoa</taxon>
        <taxon>Asteroidea</taxon>
        <taxon>Valvatacea</taxon>
        <taxon>Valvatida</taxon>
        <taxon>Acanthasteridae</taxon>
        <taxon>Acanthaster</taxon>
    </lineage>
</organism>
<evidence type="ECO:0000256" key="10">
    <source>
        <dbReference type="SAM" id="Phobius"/>
    </source>
</evidence>
<evidence type="ECO:0000256" key="4">
    <source>
        <dbReference type="ARBA" id="ARBA00022989"/>
    </source>
</evidence>
<reference evidence="13" key="1">
    <citation type="submission" date="2025-08" db="UniProtKB">
        <authorList>
            <consortium name="RefSeq"/>
        </authorList>
    </citation>
    <scope>IDENTIFICATION</scope>
</reference>
<evidence type="ECO:0000256" key="6">
    <source>
        <dbReference type="ARBA" id="ARBA00023136"/>
    </source>
</evidence>
<evidence type="ECO:0000256" key="7">
    <source>
        <dbReference type="ARBA" id="ARBA00023170"/>
    </source>
</evidence>
<comment type="subcellular location">
    <subcellularLocation>
        <location evidence="1">Cell membrane</location>
        <topology evidence="1">Multi-pass membrane protein</topology>
    </subcellularLocation>
</comment>
<feature type="transmembrane region" description="Helical" evidence="10">
    <location>
        <begin position="85"/>
        <end position="107"/>
    </location>
</feature>
<dbReference type="GO" id="GO:0004930">
    <property type="term" value="F:G protein-coupled receptor activity"/>
    <property type="evidence" value="ECO:0007669"/>
    <property type="project" value="UniProtKB-KW"/>
</dbReference>
<dbReference type="RefSeq" id="XP_022110450.1">
    <property type="nucleotide sequence ID" value="XM_022254758.1"/>
</dbReference>
<evidence type="ECO:0000313" key="13">
    <source>
        <dbReference type="RefSeq" id="XP_022110450.1"/>
    </source>
</evidence>
<dbReference type="Proteomes" id="UP000694845">
    <property type="component" value="Unplaced"/>
</dbReference>
<evidence type="ECO:0000256" key="9">
    <source>
        <dbReference type="RuleBase" id="RU000688"/>
    </source>
</evidence>
<dbReference type="PROSITE" id="PS00237">
    <property type="entry name" value="G_PROTEIN_RECEP_F1_1"/>
    <property type="match status" value="1"/>
</dbReference>
<dbReference type="Gene3D" id="1.20.1070.10">
    <property type="entry name" value="Rhodopsin 7-helix transmembrane proteins"/>
    <property type="match status" value="1"/>
</dbReference>
<name>A0A8B8A0D8_ACAPL</name>
<dbReference type="SUPFAM" id="SSF81321">
    <property type="entry name" value="Family A G protein-coupled receptor-like"/>
    <property type="match status" value="1"/>
</dbReference>
<feature type="domain" description="G-protein coupled receptors family 1 profile" evidence="11">
    <location>
        <begin position="64"/>
        <end position="368"/>
    </location>
</feature>
<dbReference type="GO" id="GO:0071880">
    <property type="term" value="P:adenylate cyclase-activating adrenergic receptor signaling pathway"/>
    <property type="evidence" value="ECO:0007669"/>
    <property type="project" value="TreeGrafter"/>
</dbReference>
<keyword evidence="7 9" id="KW-0675">Receptor</keyword>
<feature type="transmembrane region" description="Helical" evidence="10">
    <location>
        <begin position="165"/>
        <end position="188"/>
    </location>
</feature>
<dbReference type="GO" id="GO:0005886">
    <property type="term" value="C:plasma membrane"/>
    <property type="evidence" value="ECO:0007669"/>
    <property type="project" value="UniProtKB-SubCell"/>
</dbReference>
<dbReference type="PRINTS" id="PR00237">
    <property type="entry name" value="GPCRRHODOPSN"/>
</dbReference>
<feature type="transmembrane region" description="Helical" evidence="10">
    <location>
        <begin position="311"/>
        <end position="332"/>
    </location>
</feature>
<dbReference type="InterPro" id="IPR017452">
    <property type="entry name" value="GPCR_Rhodpsn_7TM"/>
</dbReference>
<feature type="transmembrane region" description="Helical" evidence="10">
    <location>
        <begin position="208"/>
        <end position="229"/>
    </location>
</feature>
<accession>A0A8B8A0D8</accession>
<keyword evidence="6 10" id="KW-0472">Membrane</keyword>
<dbReference type="PROSITE" id="PS50262">
    <property type="entry name" value="G_PROTEIN_RECEP_F1_2"/>
    <property type="match status" value="1"/>
</dbReference>
<dbReference type="PANTHER" id="PTHR24248">
    <property type="entry name" value="ADRENERGIC RECEPTOR-RELATED G-PROTEIN COUPLED RECEPTOR"/>
    <property type="match status" value="1"/>
</dbReference>